<accession>A0A4D9DFP3</accession>
<protein>
    <recommendedName>
        <fullName evidence="4">Chitin-binding type-4 domain-containing protein</fullName>
    </recommendedName>
</protein>
<feature type="signal peptide" evidence="1">
    <location>
        <begin position="1"/>
        <end position="22"/>
    </location>
</feature>
<proteinExistence type="predicted"/>
<sequence length="261" mass="29222">MYRWSCALVCALLAVVEVDGHARWKCPAPRDENDADGNHIPFDNTGNKVGPCGPYSGMYGMNGVRVLKPGPLTLTWEESIAHVGSPFRIAILDEHEKVKVVLADHIPHDDAAKTTFFEQFYTPYHLTVDIPDVQCEKCTLQLIYFMTDKTVKCGSLLCTYYPEDSACSGQIEASEPTCFGAPNDVPCLKEDTCFSNYHTCTDVTIQGTRSFEEFDMDLQPMDWPYKNLTMGVYGAEEAVWEGGWLKDVPARFNTVAEFLEC</sequence>
<evidence type="ECO:0000313" key="2">
    <source>
        <dbReference type="EMBL" id="TFJ87499.1"/>
    </source>
</evidence>
<name>A0A4D9DFP3_9STRA</name>
<evidence type="ECO:0000256" key="1">
    <source>
        <dbReference type="SAM" id="SignalP"/>
    </source>
</evidence>
<evidence type="ECO:0008006" key="4">
    <source>
        <dbReference type="Google" id="ProtNLM"/>
    </source>
</evidence>
<dbReference type="Proteomes" id="UP000355283">
    <property type="component" value="Unassembled WGS sequence"/>
</dbReference>
<reference evidence="2 3" key="1">
    <citation type="submission" date="2019-01" db="EMBL/GenBank/DDBJ databases">
        <title>Nuclear Genome Assembly of the Microalgal Biofuel strain Nannochloropsis salina CCMP1776.</title>
        <authorList>
            <person name="Hovde B."/>
        </authorList>
    </citation>
    <scope>NUCLEOTIDE SEQUENCE [LARGE SCALE GENOMIC DNA]</scope>
    <source>
        <strain evidence="2 3">CCMP1776</strain>
    </source>
</reference>
<organism evidence="2 3">
    <name type="scientific">Nannochloropsis salina CCMP1776</name>
    <dbReference type="NCBI Taxonomy" id="1027361"/>
    <lineage>
        <taxon>Eukaryota</taxon>
        <taxon>Sar</taxon>
        <taxon>Stramenopiles</taxon>
        <taxon>Ochrophyta</taxon>
        <taxon>Eustigmatophyceae</taxon>
        <taxon>Eustigmatales</taxon>
        <taxon>Monodopsidaceae</taxon>
        <taxon>Microchloropsis</taxon>
        <taxon>Microchloropsis salina</taxon>
    </lineage>
</organism>
<dbReference type="OrthoDB" id="40702at2759"/>
<dbReference type="AlphaFoldDB" id="A0A4D9DFP3"/>
<gene>
    <name evidence="2" type="ORF">NSK_000851</name>
</gene>
<comment type="caution">
    <text evidence="2">The sequence shown here is derived from an EMBL/GenBank/DDBJ whole genome shotgun (WGS) entry which is preliminary data.</text>
</comment>
<keyword evidence="3" id="KW-1185">Reference proteome</keyword>
<evidence type="ECO:0000313" key="3">
    <source>
        <dbReference type="Proteomes" id="UP000355283"/>
    </source>
</evidence>
<keyword evidence="1" id="KW-0732">Signal</keyword>
<feature type="chain" id="PRO_5020037566" description="Chitin-binding type-4 domain-containing protein" evidence="1">
    <location>
        <begin position="23"/>
        <end position="261"/>
    </location>
</feature>
<dbReference type="EMBL" id="SDOX01000005">
    <property type="protein sequence ID" value="TFJ87499.1"/>
    <property type="molecule type" value="Genomic_DNA"/>
</dbReference>